<evidence type="ECO:0000313" key="2">
    <source>
        <dbReference type="EnsemblPlants" id="MELO3C014754.2.1"/>
    </source>
</evidence>
<sequence length="59" mass="7085">MKSRRQALQQEKELLQPLTKKEKPEKGLLPLQQLRLLVSSLYPLNLLQLRTVRRHQKRI</sequence>
<protein>
    <submittedName>
        <fullName evidence="2">Uncharacterized protein</fullName>
    </submittedName>
</protein>
<accession>A0A9I9D8Y0</accession>
<reference evidence="2" key="1">
    <citation type="submission" date="2023-03" db="UniProtKB">
        <authorList>
            <consortium name="EnsemblPlants"/>
        </authorList>
    </citation>
    <scope>IDENTIFICATION</scope>
</reference>
<feature type="region of interest" description="Disordered" evidence="1">
    <location>
        <begin position="1"/>
        <end position="22"/>
    </location>
</feature>
<name>A0A9I9D8Y0_CUCME</name>
<organism evidence="2">
    <name type="scientific">Cucumis melo</name>
    <name type="common">Muskmelon</name>
    <dbReference type="NCBI Taxonomy" id="3656"/>
    <lineage>
        <taxon>Eukaryota</taxon>
        <taxon>Viridiplantae</taxon>
        <taxon>Streptophyta</taxon>
        <taxon>Embryophyta</taxon>
        <taxon>Tracheophyta</taxon>
        <taxon>Spermatophyta</taxon>
        <taxon>Magnoliopsida</taxon>
        <taxon>eudicotyledons</taxon>
        <taxon>Gunneridae</taxon>
        <taxon>Pentapetalae</taxon>
        <taxon>rosids</taxon>
        <taxon>fabids</taxon>
        <taxon>Cucurbitales</taxon>
        <taxon>Cucurbitaceae</taxon>
        <taxon>Benincaseae</taxon>
        <taxon>Cucumis</taxon>
    </lineage>
</organism>
<evidence type="ECO:0000256" key="1">
    <source>
        <dbReference type="SAM" id="MobiDB-lite"/>
    </source>
</evidence>
<dbReference type="AlphaFoldDB" id="A0A9I9D8Y0"/>
<proteinExistence type="predicted"/>
<dbReference type="EnsemblPlants" id="MELO3C014754.2.1">
    <property type="protein sequence ID" value="MELO3C014754.2.1"/>
    <property type="gene ID" value="MELO3C014754.2"/>
</dbReference>
<feature type="compositionally biased region" description="Basic and acidic residues" evidence="1">
    <location>
        <begin position="10"/>
        <end position="22"/>
    </location>
</feature>
<dbReference type="Gramene" id="MELO3C014754.2.1">
    <property type="protein sequence ID" value="MELO3C014754.2.1"/>
    <property type="gene ID" value="MELO3C014754.2"/>
</dbReference>